<dbReference type="InterPro" id="IPR008533">
    <property type="entry name" value="DUF815"/>
</dbReference>
<dbReference type="RefSeq" id="WP_007935395.1">
    <property type="nucleotide sequence ID" value="NZ_AKVJ01000029.1"/>
</dbReference>
<dbReference type="OrthoDB" id="9812140at2"/>
<proteinExistence type="predicted"/>
<gene>
    <name evidence="1" type="ORF">FB4_3953</name>
</gene>
<protein>
    <submittedName>
        <fullName evidence="1">Uncharacterized protein</fullName>
    </submittedName>
</protein>
<dbReference type="PANTHER" id="PTHR42935:SF1">
    <property type="entry name" value="SLR0930 PROTEIN"/>
    <property type="match status" value="1"/>
</dbReference>
<dbReference type="Pfam" id="PF05673">
    <property type="entry name" value="DUF815"/>
    <property type="match status" value="1"/>
</dbReference>
<dbReference type="Gene3D" id="3.40.50.300">
    <property type="entry name" value="P-loop containing nucleotide triphosphate hydrolases"/>
    <property type="match status" value="1"/>
</dbReference>
<dbReference type="PANTHER" id="PTHR42935">
    <property type="entry name" value="SLR0930 PROTEIN"/>
    <property type="match status" value="1"/>
</dbReference>
<dbReference type="Proteomes" id="UP000004324">
    <property type="component" value="Unassembled WGS sequence"/>
</dbReference>
<name>I8RIM4_9FIRM</name>
<reference evidence="1 2" key="1">
    <citation type="journal article" date="2012" name="J. Bacteriol.">
        <title>Draft Genome Sequences for Two Metal-Reducing Pelosinus fermentans Strains Isolated from a Cr(VI)-Contaminated Site and for Type Strain R7.</title>
        <authorList>
            <person name="Brown S.D."/>
            <person name="Podar M."/>
            <person name="Klingeman D.M."/>
            <person name="Johnson C.M."/>
            <person name="Yang Z.K."/>
            <person name="Utturkar S.M."/>
            <person name="Land M.L."/>
            <person name="Mosher J.J."/>
            <person name="Hurt R.A.Jr."/>
            <person name="Phelps T.J."/>
            <person name="Palumbo A.V."/>
            <person name="Arkin A.P."/>
            <person name="Hazen T.C."/>
            <person name="Elias D.A."/>
        </authorList>
    </citation>
    <scope>NUCLEOTIDE SEQUENCE [LARGE SCALE GENOMIC DNA]</scope>
    <source>
        <strain evidence="1 2">B4</strain>
    </source>
</reference>
<dbReference type="SUPFAM" id="SSF52540">
    <property type="entry name" value="P-loop containing nucleoside triphosphate hydrolases"/>
    <property type="match status" value="1"/>
</dbReference>
<evidence type="ECO:0000313" key="1">
    <source>
        <dbReference type="EMBL" id="EIW17910.1"/>
    </source>
</evidence>
<dbReference type="EMBL" id="AKVJ01000029">
    <property type="protein sequence ID" value="EIW17910.1"/>
    <property type="molecule type" value="Genomic_DNA"/>
</dbReference>
<dbReference type="InterPro" id="IPR027417">
    <property type="entry name" value="P-loop_NTPase"/>
</dbReference>
<dbReference type="AlphaFoldDB" id="I8RIM4"/>
<accession>I8RIM4</accession>
<dbReference type="PATRIC" id="fig|1149862.3.peg.2919"/>
<evidence type="ECO:0000313" key="2">
    <source>
        <dbReference type="Proteomes" id="UP000004324"/>
    </source>
</evidence>
<sequence>MNNKHFPLQNLLLYRSILSDSIVKKMQILWERNCPHYIYYELYSEVLIKAEQLHLEGDLLKNYIIYLVSKDENLFSKTAEKSNGMLDTNSSLYQAALHDCKVFKNFLIRDLPTITGKDSIDLIHNFVPTAYSKATSNISTLYNHFATESSPLDALVQELMNHYSSYSCGIMSDYTALRWSSSTGLIGIKNYDTIQLQDITGYEHQKETLLQNTLAFLNGKPANNILLIGSPGTGKSSSVKALLNEPMIKNLRLIEVSKLELKSFNQLLGILREYSQKFIIFLDDLSFEEFEIEYKYLKSIIDGGVERTPSNVLIYATSNRMHLIKETWDDRKGDSDDVHRFDTVNEKLSLSDRFGITLTYLSPNQVEYLIIVEQLAIKNKISLPLEQLQAAALRWERQHNGRSGRTGQQFINHLLSQR</sequence>
<dbReference type="CDD" id="cd00009">
    <property type="entry name" value="AAA"/>
    <property type="match status" value="1"/>
</dbReference>
<organism evidence="1 2">
    <name type="scientific">Pelosinus fermentans B4</name>
    <dbReference type="NCBI Taxonomy" id="1149862"/>
    <lineage>
        <taxon>Bacteria</taxon>
        <taxon>Bacillati</taxon>
        <taxon>Bacillota</taxon>
        <taxon>Negativicutes</taxon>
        <taxon>Selenomonadales</taxon>
        <taxon>Sporomusaceae</taxon>
        <taxon>Pelosinus</taxon>
    </lineage>
</organism>
<keyword evidence="2" id="KW-1185">Reference proteome</keyword>
<comment type="caution">
    <text evidence="1">The sequence shown here is derived from an EMBL/GenBank/DDBJ whole genome shotgun (WGS) entry which is preliminary data.</text>
</comment>